<dbReference type="InterPro" id="IPR002716">
    <property type="entry name" value="PIN_dom"/>
</dbReference>
<comment type="similarity">
    <text evidence="7">Belongs to the PINc/VapC protein family.</text>
</comment>
<reference evidence="10" key="1">
    <citation type="submission" date="2019-11" db="EMBL/GenBank/DDBJ databases">
        <title>The complete genome sequence of Saccharopolyspora sp. E2A.</title>
        <authorList>
            <person name="Zhang G."/>
        </authorList>
    </citation>
    <scope>NUCLEOTIDE SEQUENCE [LARGE SCALE GENOMIC DNA]</scope>
    <source>
        <strain evidence="10">E2A</strain>
    </source>
</reference>
<evidence type="ECO:0000256" key="6">
    <source>
        <dbReference type="ARBA" id="ARBA00022842"/>
    </source>
</evidence>
<dbReference type="GO" id="GO:0016787">
    <property type="term" value="F:hydrolase activity"/>
    <property type="evidence" value="ECO:0007669"/>
    <property type="project" value="UniProtKB-KW"/>
</dbReference>
<organism evidence="9 10">
    <name type="scientific">Allosaccharopolyspora coralli</name>
    <dbReference type="NCBI Taxonomy" id="2665642"/>
    <lineage>
        <taxon>Bacteria</taxon>
        <taxon>Bacillati</taxon>
        <taxon>Actinomycetota</taxon>
        <taxon>Actinomycetes</taxon>
        <taxon>Pseudonocardiales</taxon>
        <taxon>Pseudonocardiaceae</taxon>
        <taxon>Allosaccharopolyspora</taxon>
    </lineage>
</organism>
<evidence type="ECO:0000313" key="10">
    <source>
        <dbReference type="Proteomes" id="UP000371041"/>
    </source>
</evidence>
<dbReference type="AlphaFoldDB" id="A0A5Q3QCB6"/>
<evidence type="ECO:0000256" key="2">
    <source>
        <dbReference type="ARBA" id="ARBA00022649"/>
    </source>
</evidence>
<protein>
    <submittedName>
        <fullName evidence="9">PIN domain-containing protein</fullName>
    </submittedName>
</protein>
<evidence type="ECO:0000256" key="5">
    <source>
        <dbReference type="ARBA" id="ARBA00022801"/>
    </source>
</evidence>
<accession>A0A5Q3QCB6</accession>
<evidence type="ECO:0000256" key="1">
    <source>
        <dbReference type="ARBA" id="ARBA00001946"/>
    </source>
</evidence>
<dbReference type="Gene3D" id="3.40.50.1010">
    <property type="entry name" value="5'-nuclease"/>
    <property type="match status" value="1"/>
</dbReference>
<dbReference type="KEGG" id="sace:GIY23_01755"/>
<keyword evidence="5" id="KW-0378">Hydrolase</keyword>
<dbReference type="Pfam" id="PF01850">
    <property type="entry name" value="PIN"/>
    <property type="match status" value="1"/>
</dbReference>
<keyword evidence="3" id="KW-0540">Nuclease</keyword>
<proteinExistence type="inferred from homology"/>
<keyword evidence="6" id="KW-0460">Magnesium</keyword>
<evidence type="ECO:0000256" key="7">
    <source>
        <dbReference type="ARBA" id="ARBA00038093"/>
    </source>
</evidence>
<dbReference type="SUPFAM" id="SSF88723">
    <property type="entry name" value="PIN domain-like"/>
    <property type="match status" value="1"/>
</dbReference>
<keyword evidence="4" id="KW-0479">Metal-binding</keyword>
<evidence type="ECO:0000313" key="9">
    <source>
        <dbReference type="EMBL" id="QGK68447.1"/>
    </source>
</evidence>
<gene>
    <name evidence="9" type="ORF">GIY23_01755</name>
</gene>
<dbReference type="RefSeq" id="WP_154075056.1">
    <property type="nucleotide sequence ID" value="NZ_CP045929.1"/>
</dbReference>
<evidence type="ECO:0000256" key="3">
    <source>
        <dbReference type="ARBA" id="ARBA00022722"/>
    </source>
</evidence>
<keyword evidence="10" id="KW-1185">Reference proteome</keyword>
<keyword evidence="2" id="KW-1277">Toxin-antitoxin system</keyword>
<evidence type="ECO:0000256" key="4">
    <source>
        <dbReference type="ARBA" id="ARBA00022723"/>
    </source>
</evidence>
<sequence length="132" mass="14562">MNRHPVSLLDTSAVIDFPAEAADRHAAEHAISSITLAELSFGVHCTNVVESARRQERLVEIRSTLDVIPFDSPCAQTYGALRALVLRLRRDPRPRRMDLMIAAVAGVHQLPLLTRNPKDFTALESVVDVIAV</sequence>
<dbReference type="GO" id="GO:0046872">
    <property type="term" value="F:metal ion binding"/>
    <property type="evidence" value="ECO:0007669"/>
    <property type="project" value="UniProtKB-KW"/>
</dbReference>
<dbReference type="PANTHER" id="PTHR33653:SF1">
    <property type="entry name" value="RIBONUCLEASE VAPC2"/>
    <property type="match status" value="1"/>
</dbReference>
<dbReference type="GO" id="GO:0004518">
    <property type="term" value="F:nuclease activity"/>
    <property type="evidence" value="ECO:0007669"/>
    <property type="project" value="UniProtKB-KW"/>
</dbReference>
<dbReference type="InterPro" id="IPR029060">
    <property type="entry name" value="PIN-like_dom_sf"/>
</dbReference>
<dbReference type="Proteomes" id="UP000371041">
    <property type="component" value="Chromosome"/>
</dbReference>
<dbReference type="EMBL" id="CP045929">
    <property type="protein sequence ID" value="QGK68447.1"/>
    <property type="molecule type" value="Genomic_DNA"/>
</dbReference>
<comment type="cofactor">
    <cofactor evidence="1">
        <name>Mg(2+)</name>
        <dbReference type="ChEBI" id="CHEBI:18420"/>
    </cofactor>
</comment>
<dbReference type="InterPro" id="IPR050556">
    <property type="entry name" value="Type_II_TA_system_RNase"/>
</dbReference>
<dbReference type="PANTHER" id="PTHR33653">
    <property type="entry name" value="RIBONUCLEASE VAPC2"/>
    <property type="match status" value="1"/>
</dbReference>
<feature type="domain" description="PIN" evidence="8">
    <location>
        <begin position="8"/>
        <end position="118"/>
    </location>
</feature>
<name>A0A5Q3QCB6_9PSEU</name>
<evidence type="ECO:0000259" key="8">
    <source>
        <dbReference type="Pfam" id="PF01850"/>
    </source>
</evidence>